<keyword evidence="1" id="KW-0472">Membrane</keyword>
<evidence type="ECO:0000256" key="1">
    <source>
        <dbReference type="SAM" id="Phobius"/>
    </source>
</evidence>
<organism evidence="2 3">
    <name type="scientific">Virgibacillus sediminis</name>
    <dbReference type="NCBI Taxonomy" id="202260"/>
    <lineage>
        <taxon>Bacteria</taxon>
        <taxon>Bacillati</taxon>
        <taxon>Bacillota</taxon>
        <taxon>Bacilli</taxon>
        <taxon>Bacillales</taxon>
        <taxon>Bacillaceae</taxon>
        <taxon>Virgibacillus</taxon>
    </lineage>
</organism>
<name>A0ABV7A696_9BACI</name>
<comment type="caution">
    <text evidence="2">The sequence shown here is derived from an EMBL/GenBank/DDBJ whole genome shotgun (WGS) entry which is preliminary data.</text>
</comment>
<keyword evidence="1" id="KW-1133">Transmembrane helix</keyword>
<protein>
    <submittedName>
        <fullName evidence="2">Uncharacterized protein</fullName>
    </submittedName>
</protein>
<feature type="transmembrane region" description="Helical" evidence="1">
    <location>
        <begin position="12"/>
        <end position="34"/>
    </location>
</feature>
<evidence type="ECO:0000313" key="3">
    <source>
        <dbReference type="Proteomes" id="UP001595387"/>
    </source>
</evidence>
<keyword evidence="1" id="KW-0812">Transmembrane</keyword>
<keyword evidence="3" id="KW-1185">Reference proteome</keyword>
<proteinExistence type="predicted"/>
<gene>
    <name evidence="2" type="ORF">ACFODW_09390</name>
</gene>
<dbReference type="EMBL" id="JBHRRZ010000015">
    <property type="protein sequence ID" value="MFC2948552.1"/>
    <property type="molecule type" value="Genomic_DNA"/>
</dbReference>
<evidence type="ECO:0000313" key="2">
    <source>
        <dbReference type="EMBL" id="MFC2948552.1"/>
    </source>
</evidence>
<dbReference type="RefSeq" id="WP_390305668.1">
    <property type="nucleotide sequence ID" value="NZ_JBHRRZ010000015.1"/>
</dbReference>
<reference evidence="3" key="1">
    <citation type="journal article" date="2019" name="Int. J. Syst. Evol. Microbiol.">
        <title>The Global Catalogue of Microorganisms (GCM) 10K type strain sequencing project: providing services to taxonomists for standard genome sequencing and annotation.</title>
        <authorList>
            <consortium name="The Broad Institute Genomics Platform"/>
            <consortium name="The Broad Institute Genome Sequencing Center for Infectious Disease"/>
            <person name="Wu L."/>
            <person name="Ma J."/>
        </authorList>
    </citation>
    <scope>NUCLEOTIDE SEQUENCE [LARGE SCALE GENOMIC DNA]</scope>
    <source>
        <strain evidence="3">KCTC 13193</strain>
    </source>
</reference>
<dbReference type="Proteomes" id="UP001595387">
    <property type="component" value="Unassembled WGS sequence"/>
</dbReference>
<accession>A0ABV7A696</accession>
<sequence>MIIIEQSNSINWWAIAGSIASVLASVVAVITVWFQKYKYDKERTPIVSPLVTKFSLSDISLLTDWESKAKIGRKWSEVKIVVKNYGKESIIDMNYSYAFKNYKEMEDLLVSFKSESPPSMELRNPEFFEGKKETILTQASLKGDDGNTEFDYSITRPLLHADPLTPQEEITLILPSYFIILTNYLITSESVFNSFDIPYPVLELYVHCKDTDQRNWLTVYELYWDDRKNIEFGYKGKYFELILNSKHVLTKKFRSKTK</sequence>